<name>A0A5C3E0G2_9BASI</name>
<feature type="transmembrane region" description="Helical" evidence="2">
    <location>
        <begin position="112"/>
        <end position="132"/>
    </location>
</feature>
<organism evidence="3 4">
    <name type="scientific">Ustilago trichophora</name>
    <dbReference type="NCBI Taxonomy" id="86804"/>
    <lineage>
        <taxon>Eukaryota</taxon>
        <taxon>Fungi</taxon>
        <taxon>Dikarya</taxon>
        <taxon>Basidiomycota</taxon>
        <taxon>Ustilaginomycotina</taxon>
        <taxon>Ustilaginomycetes</taxon>
        <taxon>Ustilaginales</taxon>
        <taxon>Ustilaginaceae</taxon>
        <taxon>Ustilago</taxon>
    </lineage>
</organism>
<evidence type="ECO:0000256" key="2">
    <source>
        <dbReference type="SAM" id="Phobius"/>
    </source>
</evidence>
<feature type="compositionally biased region" description="Basic and acidic residues" evidence="1">
    <location>
        <begin position="496"/>
        <end position="519"/>
    </location>
</feature>
<dbReference type="OrthoDB" id="5327148at2759"/>
<protein>
    <submittedName>
        <fullName evidence="3">Uncharacterized protein</fullName>
    </submittedName>
</protein>
<feature type="region of interest" description="Disordered" evidence="1">
    <location>
        <begin position="312"/>
        <end position="347"/>
    </location>
</feature>
<feature type="transmembrane region" description="Helical" evidence="2">
    <location>
        <begin position="12"/>
        <end position="37"/>
    </location>
</feature>
<dbReference type="Proteomes" id="UP000324022">
    <property type="component" value="Unassembled WGS sequence"/>
</dbReference>
<evidence type="ECO:0000256" key="1">
    <source>
        <dbReference type="SAM" id="MobiDB-lite"/>
    </source>
</evidence>
<feature type="region of interest" description="Disordered" evidence="1">
    <location>
        <begin position="488"/>
        <end position="519"/>
    </location>
</feature>
<dbReference type="EMBL" id="OOIN01000004">
    <property type="protein sequence ID" value="SPO22869.1"/>
    <property type="molecule type" value="Genomic_DNA"/>
</dbReference>
<reference evidence="3 4" key="1">
    <citation type="submission" date="2018-03" db="EMBL/GenBank/DDBJ databases">
        <authorList>
            <person name="Guldener U."/>
        </authorList>
    </citation>
    <scope>NUCLEOTIDE SEQUENCE [LARGE SCALE GENOMIC DNA]</scope>
    <source>
        <strain evidence="3 4">NBRC100155</strain>
    </source>
</reference>
<feature type="compositionally biased region" description="Basic and acidic residues" evidence="1">
    <location>
        <begin position="208"/>
        <end position="220"/>
    </location>
</feature>
<keyword evidence="4" id="KW-1185">Reference proteome</keyword>
<keyword evidence="2" id="KW-1133">Transmembrane helix</keyword>
<sequence length="519" mass="55955">MFIPPFLQRWIILNSIRILTIVSCTLFISATIRIVVINFHHYPPPLISSSSDDSSSVYYPSTDIPTSFLGVFWSTLHHISLVLVLFTVILSELSLPIPLLHRLFKNTLPFLGPNWGTGFLGVLLILVAGDGLSRGSIGGKFKEASCWTLASAGVANAISGMVWRAKAKVVRSPMGWKHDVATKLEDLAEAKRTAERVVDGLPLPASFKSKEKREKGEKGDGASGLKGLVGMAGKMLDSQLEKRKEKKEAENNSSLQEKDVEMAQGKGPASVPAPGQGGMSIFTPPLPSAIISSRAVPPAPIVTDATPPVHTIPMPTSSIPPPPAATTNAHPKLTHRPPSTASSRSTYTLDLPPPSQPFATPLTSSTTINNLTPTFPHQPISPPPIKPPALKSVRFNHPTPQPQHLSRTIDSHHAKTEEVGVGGSKFLMLPPLHTPNSADKIGLVEGERSPSVLASLKAAMLEAEAKAKAKPKQKSIYLGSNRWRAEYSGLGEGEAVDEKKGEKIEEKGEKDEKRPYHFL</sequence>
<gene>
    <name evidence="3" type="ORF">UTRI_01547</name>
</gene>
<evidence type="ECO:0000313" key="4">
    <source>
        <dbReference type="Proteomes" id="UP000324022"/>
    </source>
</evidence>
<evidence type="ECO:0000313" key="3">
    <source>
        <dbReference type="EMBL" id="SPO22869.1"/>
    </source>
</evidence>
<dbReference type="AlphaFoldDB" id="A0A5C3E0G2"/>
<keyword evidence="2" id="KW-0472">Membrane</keyword>
<proteinExistence type="predicted"/>
<feature type="compositionally biased region" description="Polar residues" evidence="1">
    <location>
        <begin position="337"/>
        <end position="347"/>
    </location>
</feature>
<keyword evidence="2" id="KW-0812">Transmembrane</keyword>
<accession>A0A5C3E0G2</accession>
<feature type="compositionally biased region" description="Basic and acidic residues" evidence="1">
    <location>
        <begin position="239"/>
        <end position="261"/>
    </location>
</feature>
<feature type="region of interest" description="Disordered" evidence="1">
    <location>
        <begin position="205"/>
        <end position="275"/>
    </location>
</feature>